<dbReference type="SUPFAM" id="SSF50965">
    <property type="entry name" value="Galactose oxidase, central domain"/>
    <property type="match status" value="1"/>
</dbReference>
<feature type="region of interest" description="Disordered" evidence="1">
    <location>
        <begin position="115"/>
        <end position="150"/>
    </location>
</feature>
<comment type="caution">
    <text evidence="2">The sequence shown here is derived from an EMBL/GenBank/DDBJ whole genome shotgun (WGS) entry which is preliminary data.</text>
</comment>
<dbReference type="Proteomes" id="UP000789901">
    <property type="component" value="Unassembled WGS sequence"/>
</dbReference>
<proteinExistence type="predicted"/>
<dbReference type="Gene3D" id="2.120.10.80">
    <property type="entry name" value="Kelch-type beta propeller"/>
    <property type="match status" value="1"/>
</dbReference>
<organism evidence="2 3">
    <name type="scientific">Gigaspora margarita</name>
    <dbReference type="NCBI Taxonomy" id="4874"/>
    <lineage>
        <taxon>Eukaryota</taxon>
        <taxon>Fungi</taxon>
        <taxon>Fungi incertae sedis</taxon>
        <taxon>Mucoromycota</taxon>
        <taxon>Glomeromycotina</taxon>
        <taxon>Glomeromycetes</taxon>
        <taxon>Diversisporales</taxon>
        <taxon>Gigasporaceae</taxon>
        <taxon>Gigaspora</taxon>
    </lineage>
</organism>
<sequence>MSWQVEYVKSKDGRIIIFGGNSANSSTRGTTLRASPDIAVLNTNVSPYEWSIPNIPSANLALSLCYHSAEIYNNTMIIAFGLVTSNILSSTLILNKNIYLFDVQNYAWITSTTLTSGTSTSSTTTSKKPNTSHNTSTDKEASSNNGSNNMPIEYIHNCMWRKKRPRNNNIIEIPGSESYLTKTSDALNKF</sequence>
<dbReference type="InterPro" id="IPR015915">
    <property type="entry name" value="Kelch-typ_b-propeller"/>
</dbReference>
<dbReference type="EMBL" id="CAJVQB010005774">
    <property type="protein sequence ID" value="CAG8669651.1"/>
    <property type="molecule type" value="Genomic_DNA"/>
</dbReference>
<name>A0ABN7UUD5_GIGMA</name>
<accession>A0ABN7UUD5</accession>
<evidence type="ECO:0000313" key="2">
    <source>
        <dbReference type="EMBL" id="CAG8669651.1"/>
    </source>
</evidence>
<gene>
    <name evidence="2" type="ORF">GMARGA_LOCUS10347</name>
</gene>
<dbReference type="InterPro" id="IPR011043">
    <property type="entry name" value="Gal_Oxase/kelch_b-propeller"/>
</dbReference>
<evidence type="ECO:0000256" key="1">
    <source>
        <dbReference type="SAM" id="MobiDB-lite"/>
    </source>
</evidence>
<evidence type="ECO:0000313" key="3">
    <source>
        <dbReference type="Proteomes" id="UP000789901"/>
    </source>
</evidence>
<keyword evidence="3" id="KW-1185">Reference proteome</keyword>
<protein>
    <submittedName>
        <fullName evidence="2">19794_t:CDS:1</fullName>
    </submittedName>
</protein>
<feature type="compositionally biased region" description="Low complexity" evidence="1">
    <location>
        <begin position="115"/>
        <end position="135"/>
    </location>
</feature>
<reference evidence="2 3" key="1">
    <citation type="submission" date="2021-06" db="EMBL/GenBank/DDBJ databases">
        <authorList>
            <person name="Kallberg Y."/>
            <person name="Tangrot J."/>
            <person name="Rosling A."/>
        </authorList>
    </citation>
    <scope>NUCLEOTIDE SEQUENCE [LARGE SCALE GENOMIC DNA]</scope>
    <source>
        <strain evidence="2 3">120-4 pot B 10/14</strain>
    </source>
</reference>